<evidence type="ECO:0000313" key="1">
    <source>
        <dbReference type="EMBL" id="MBF1446425.1"/>
    </source>
</evidence>
<sequence length="74" mass="8578">MLQHIKLKIRASQLDSNKHYRLTKVKVVEDTTRTQTGMARGKYLQDIVCHALTLAHGIEISSNERFTYTFPFNL</sequence>
<dbReference type="AlphaFoldDB" id="A0A9D5WX47"/>
<evidence type="ECO:0000313" key="2">
    <source>
        <dbReference type="Proteomes" id="UP000787419"/>
    </source>
</evidence>
<dbReference type="Proteomes" id="UP000787419">
    <property type="component" value="Unassembled WGS sequence"/>
</dbReference>
<gene>
    <name evidence="1" type="ORF">HXN55_03415</name>
</gene>
<proteinExistence type="predicted"/>
<reference evidence="1" key="1">
    <citation type="submission" date="2020-04" db="EMBL/GenBank/DDBJ databases">
        <title>Deep metagenomics examines the oral microbiome during advanced dental caries in children, revealing novel taxa and co-occurrences with host molecules.</title>
        <authorList>
            <person name="Baker J.L."/>
            <person name="Morton J.T."/>
            <person name="Dinis M."/>
            <person name="Alvarez R."/>
            <person name="Tran N.C."/>
            <person name="Knight R."/>
            <person name="Edlund A."/>
        </authorList>
    </citation>
    <scope>NUCLEOTIDE SEQUENCE</scope>
    <source>
        <strain evidence="1">JCVI_32_bin.50</strain>
    </source>
</reference>
<organism evidence="1 2">
    <name type="scientific">Prevotella nigrescens</name>
    <dbReference type="NCBI Taxonomy" id="28133"/>
    <lineage>
        <taxon>Bacteria</taxon>
        <taxon>Pseudomonadati</taxon>
        <taxon>Bacteroidota</taxon>
        <taxon>Bacteroidia</taxon>
        <taxon>Bacteroidales</taxon>
        <taxon>Prevotellaceae</taxon>
        <taxon>Prevotella</taxon>
    </lineage>
</organism>
<dbReference type="RefSeq" id="WP_278489427.1">
    <property type="nucleotide sequence ID" value="NZ_JABZTM010000025.1"/>
</dbReference>
<protein>
    <submittedName>
        <fullName evidence="1">Uncharacterized protein</fullName>
    </submittedName>
</protein>
<accession>A0A9D5WX47</accession>
<dbReference type="EMBL" id="JABZTM010000025">
    <property type="protein sequence ID" value="MBF1446425.1"/>
    <property type="molecule type" value="Genomic_DNA"/>
</dbReference>
<comment type="caution">
    <text evidence="1">The sequence shown here is derived from an EMBL/GenBank/DDBJ whole genome shotgun (WGS) entry which is preliminary data.</text>
</comment>
<name>A0A9D5WX47_9BACT</name>